<dbReference type="HOGENOM" id="CLU_029537_0_1_1"/>
<organism evidence="2 3">
    <name type="scientific">Glarea lozoyensis (strain ATCC 20868 / MF5171)</name>
    <dbReference type="NCBI Taxonomy" id="1116229"/>
    <lineage>
        <taxon>Eukaryota</taxon>
        <taxon>Fungi</taxon>
        <taxon>Dikarya</taxon>
        <taxon>Ascomycota</taxon>
        <taxon>Pezizomycotina</taxon>
        <taxon>Leotiomycetes</taxon>
        <taxon>Helotiales</taxon>
        <taxon>Helotiaceae</taxon>
        <taxon>Glarea</taxon>
    </lineage>
</organism>
<dbReference type="SUPFAM" id="SSF53474">
    <property type="entry name" value="alpha/beta-Hydrolases"/>
    <property type="match status" value="1"/>
</dbReference>
<evidence type="ECO:0000256" key="1">
    <source>
        <dbReference type="SAM" id="SignalP"/>
    </source>
</evidence>
<dbReference type="OrthoDB" id="4605274at2759"/>
<dbReference type="EMBL" id="KE145368">
    <property type="protein sequence ID" value="EPE28265.1"/>
    <property type="molecule type" value="Genomic_DNA"/>
</dbReference>
<dbReference type="AlphaFoldDB" id="S3CRH2"/>
<dbReference type="PANTHER" id="PTHR37574">
    <property type="entry name" value="LIPASE B"/>
    <property type="match status" value="1"/>
</dbReference>
<sequence length="498" mass="51663">MRSYALLTLVAPLVLALPAPAPAPLPFPSPQTNNQETNVLTGLLAGLGGAVVNLGSILDAIPAVLGDLGTALEAADEVVSAIENGTILGTDVPAVVQKLFKAAKPTASPTTLTDAVNLEAKAWGATNPSQAPPTSQNILGNVLGLLLNGVNNADITSIANGFAMNVPLSNNKAASPNFYKIQTLLGNAPFSVPESQLLQAIYIPPEFTGQKQPIIFVPGTGTIGSTNFQPNIGKLLSQSTIGDPVYLQIPNNLLGDIQTSAEYVSYAIQYINQLTSKKPAVITWSQGSLVSQWAFKYWKTTRAMVTDLISISPDFDGTILALLLCPGFASGNAFACTEAVFQQVYNSNFITTLKSNNGDSAYVPTTTVYTATDEIVQPQIGNSASGFISDARGVGTSNTFLQGACLALPAGTLYGHAGVLINPTAYALVVDALTHDGPGDFNRVTASCVDVVAPGIGIGDVLATEALIPEAALNILSYLPKVAAEPAIRAYAGVYGQS</sequence>
<keyword evidence="3" id="KW-1185">Reference proteome</keyword>
<protein>
    <recommendedName>
        <fullName evidence="4">Alpha/beta-Hydrolase</fullName>
    </recommendedName>
</protein>
<dbReference type="GeneID" id="19468433"/>
<dbReference type="PANTHER" id="PTHR37574:SF1">
    <property type="entry name" value="LIPASE B"/>
    <property type="match status" value="1"/>
</dbReference>
<dbReference type="Gene3D" id="3.40.50.1820">
    <property type="entry name" value="alpha/beta hydrolase"/>
    <property type="match status" value="1"/>
</dbReference>
<evidence type="ECO:0008006" key="4">
    <source>
        <dbReference type="Google" id="ProtNLM"/>
    </source>
</evidence>
<dbReference type="Proteomes" id="UP000016922">
    <property type="component" value="Unassembled WGS sequence"/>
</dbReference>
<proteinExistence type="predicted"/>
<accession>S3CRH2</accession>
<dbReference type="KEGG" id="glz:GLAREA_09385"/>
<dbReference type="InterPro" id="IPR029058">
    <property type="entry name" value="AB_hydrolase_fold"/>
</dbReference>
<keyword evidence="1" id="KW-0732">Signal</keyword>
<evidence type="ECO:0000313" key="3">
    <source>
        <dbReference type="Proteomes" id="UP000016922"/>
    </source>
</evidence>
<reference evidence="2 3" key="1">
    <citation type="journal article" date="2013" name="BMC Genomics">
        <title>Genomics-driven discovery of the pneumocandin biosynthetic gene cluster in the fungus Glarea lozoyensis.</title>
        <authorList>
            <person name="Chen L."/>
            <person name="Yue Q."/>
            <person name="Zhang X."/>
            <person name="Xiang M."/>
            <person name="Wang C."/>
            <person name="Li S."/>
            <person name="Che Y."/>
            <person name="Ortiz-Lopez F.J."/>
            <person name="Bills G.F."/>
            <person name="Liu X."/>
            <person name="An Z."/>
        </authorList>
    </citation>
    <scope>NUCLEOTIDE SEQUENCE [LARGE SCALE GENOMIC DNA]</scope>
    <source>
        <strain evidence="3">ATCC 20868 / MF5171</strain>
    </source>
</reference>
<dbReference type="RefSeq" id="XP_008084173.1">
    <property type="nucleotide sequence ID" value="XM_008085982.1"/>
</dbReference>
<dbReference type="OMA" id="FMAVSGD"/>
<feature type="chain" id="PRO_5004519040" description="Alpha/beta-Hydrolase" evidence="1">
    <location>
        <begin position="17"/>
        <end position="498"/>
    </location>
</feature>
<name>S3CRH2_GLAL2</name>
<dbReference type="InterPro" id="IPR053228">
    <property type="entry name" value="Stereospecific_Lipase"/>
</dbReference>
<feature type="signal peptide" evidence="1">
    <location>
        <begin position="1"/>
        <end position="16"/>
    </location>
</feature>
<dbReference type="ESTHER" id="glal2-s3crh2">
    <property type="family name" value="Canar_LipB"/>
</dbReference>
<dbReference type="eggNOG" id="ENOG502QSW8">
    <property type="taxonomic scope" value="Eukaryota"/>
</dbReference>
<evidence type="ECO:0000313" key="2">
    <source>
        <dbReference type="EMBL" id="EPE28265.1"/>
    </source>
</evidence>
<gene>
    <name evidence="2" type="ORF">GLAREA_09385</name>
</gene>